<gene>
    <name evidence="9" type="ORF">SM757_12975</name>
</gene>
<comment type="caution">
    <text evidence="9">The sequence shown here is derived from an EMBL/GenBank/DDBJ whole genome shotgun (WGS) entry which is preliminary data.</text>
</comment>
<evidence type="ECO:0000256" key="1">
    <source>
        <dbReference type="ARBA" id="ARBA00005715"/>
    </source>
</evidence>
<feature type="domain" description="Four-carbon acid sugar kinase N-terminal" evidence="7">
    <location>
        <begin position="12"/>
        <end position="254"/>
    </location>
</feature>
<evidence type="ECO:0000313" key="10">
    <source>
        <dbReference type="Proteomes" id="UP001293718"/>
    </source>
</evidence>
<dbReference type="InterPro" id="IPR031475">
    <property type="entry name" value="NBD_C"/>
</dbReference>
<name>A0ABU5IED9_9BURK</name>
<keyword evidence="10" id="KW-1185">Reference proteome</keyword>
<proteinExistence type="inferred from homology"/>
<dbReference type="EMBL" id="JAXOJX010000019">
    <property type="protein sequence ID" value="MDZ5457486.1"/>
    <property type="molecule type" value="Genomic_DNA"/>
</dbReference>
<comment type="similarity">
    <text evidence="1">Belongs to the four-carbon acid sugar kinase family.</text>
</comment>
<evidence type="ECO:0000256" key="3">
    <source>
        <dbReference type="ARBA" id="ARBA00022741"/>
    </source>
</evidence>
<feature type="domain" description="Four-carbon acid sugar kinase nucleotide binding" evidence="8">
    <location>
        <begin position="284"/>
        <end position="461"/>
    </location>
</feature>
<evidence type="ECO:0000256" key="5">
    <source>
        <dbReference type="ARBA" id="ARBA00022840"/>
    </source>
</evidence>
<dbReference type="Proteomes" id="UP001293718">
    <property type="component" value="Unassembled WGS sequence"/>
</dbReference>
<evidence type="ECO:0000256" key="2">
    <source>
        <dbReference type="ARBA" id="ARBA00022679"/>
    </source>
</evidence>
<dbReference type="InterPro" id="IPR042213">
    <property type="entry name" value="NBD_C_sf"/>
</dbReference>
<keyword evidence="3" id="KW-0547">Nucleotide-binding</keyword>
<dbReference type="Gene3D" id="3.40.50.10840">
    <property type="entry name" value="Putative sugar-binding, N-terminal domain"/>
    <property type="match status" value="1"/>
</dbReference>
<evidence type="ECO:0000256" key="4">
    <source>
        <dbReference type="ARBA" id="ARBA00022777"/>
    </source>
</evidence>
<evidence type="ECO:0000256" key="6">
    <source>
        <dbReference type="ARBA" id="ARBA00023277"/>
    </source>
</evidence>
<dbReference type="SUPFAM" id="SSF142764">
    <property type="entry name" value="YgbK-like"/>
    <property type="match status" value="1"/>
</dbReference>
<sequence length="472" mass="49548">MSDQRASRPLRLAFYGDDFTGSTDALEVLAFSGLRCALFLSVPTPQQMDALGGFDAIGVAGSSRAMTTAELDAHLPGVFAGLAALPTPLVHYKVCSTFDSAPATGSIGHVMELAREAFTQPLIPIVAATPALGRYCLFGHLFARSGTDGQVYRIDRHPIMSVHPVTPMHESDLARHLGQQTTMPIGHLPLTRFEAAAGALAGQLAAMAPSFQAVVLDGLEAGHLTQAGECLQQMASAQASPLFVVGGSGVEYGLTQHWQQQDGQAAPAKAADRYSQFEAVEQVLVVSGSASRLSATQIQTAVDTGFREVTIDVQALSLESQAGAAVQRLVREVLDVLATGASVVMHTARGPDDARIDALIQALQAQGYSADAARHHGGRLVSDRLGEVVDAIVRAHPLRRLVLSGGDTSSRITQVLAPDALEIKARLAPGAPLCRLLSNQPYLQGLELALKGGQMGSADYFVKALRGSGLPA</sequence>
<dbReference type="Pfam" id="PF07005">
    <property type="entry name" value="SBD_N"/>
    <property type="match status" value="1"/>
</dbReference>
<keyword evidence="6" id="KW-0119">Carbohydrate metabolism</keyword>
<keyword evidence="2" id="KW-0808">Transferase</keyword>
<reference evidence="9 10" key="1">
    <citation type="submission" date="2023-11" db="EMBL/GenBank/DDBJ databases">
        <title>Draft genome of Azohydromonas lata strain H1 (DSM1123), a polyhydroxyalkanoate producer.</title>
        <authorList>
            <person name="Traversa D."/>
            <person name="D'Addabbo P."/>
            <person name="Pazzani C."/>
            <person name="Manzari C."/>
            <person name="Chiara M."/>
            <person name="Scrascia M."/>
        </authorList>
    </citation>
    <scope>NUCLEOTIDE SEQUENCE [LARGE SCALE GENOMIC DNA]</scope>
    <source>
        <strain evidence="9 10">H1</strain>
    </source>
</reference>
<dbReference type="Pfam" id="PF17042">
    <property type="entry name" value="NBD_C"/>
    <property type="match status" value="1"/>
</dbReference>
<dbReference type="Gene3D" id="3.40.980.20">
    <property type="entry name" value="Four-carbon acid sugar kinase, nucleotide binding domain"/>
    <property type="match status" value="1"/>
</dbReference>
<evidence type="ECO:0000259" key="7">
    <source>
        <dbReference type="Pfam" id="PF07005"/>
    </source>
</evidence>
<evidence type="ECO:0000313" key="9">
    <source>
        <dbReference type="EMBL" id="MDZ5457486.1"/>
    </source>
</evidence>
<accession>A0ABU5IED9</accession>
<organism evidence="9 10">
    <name type="scientific">Azohydromonas lata</name>
    <dbReference type="NCBI Taxonomy" id="45677"/>
    <lineage>
        <taxon>Bacteria</taxon>
        <taxon>Pseudomonadati</taxon>
        <taxon>Pseudomonadota</taxon>
        <taxon>Betaproteobacteria</taxon>
        <taxon>Burkholderiales</taxon>
        <taxon>Sphaerotilaceae</taxon>
        <taxon>Azohydromonas</taxon>
    </lineage>
</organism>
<evidence type="ECO:0000259" key="8">
    <source>
        <dbReference type="Pfam" id="PF17042"/>
    </source>
</evidence>
<protein>
    <submittedName>
        <fullName evidence="9">Four-carbon acid sugar kinase family protein</fullName>
    </submittedName>
</protein>
<dbReference type="GO" id="GO:0016301">
    <property type="term" value="F:kinase activity"/>
    <property type="evidence" value="ECO:0007669"/>
    <property type="project" value="UniProtKB-KW"/>
</dbReference>
<keyword evidence="5" id="KW-0067">ATP-binding</keyword>
<keyword evidence="4 9" id="KW-0418">Kinase</keyword>
<dbReference type="InterPro" id="IPR010737">
    <property type="entry name" value="4-carb_acid_sugar_kinase_N"/>
</dbReference>
<dbReference type="RefSeq" id="WP_322465786.1">
    <property type="nucleotide sequence ID" value="NZ_JAXOJX010000019.1"/>
</dbReference>
<dbReference type="InterPro" id="IPR037051">
    <property type="entry name" value="4-carb_acid_sugar_kinase_N_sf"/>
</dbReference>